<gene>
    <name evidence="1" type="ORF">NLI96_g6443</name>
</gene>
<proteinExistence type="predicted"/>
<protein>
    <submittedName>
        <fullName evidence="1">Uncharacterized protein</fullName>
    </submittedName>
</protein>
<dbReference type="EMBL" id="JANAWD010000235">
    <property type="protein sequence ID" value="KAJ3483263.1"/>
    <property type="molecule type" value="Genomic_DNA"/>
</dbReference>
<name>A0AAD5V5U3_9APHY</name>
<evidence type="ECO:0000313" key="2">
    <source>
        <dbReference type="Proteomes" id="UP001212997"/>
    </source>
</evidence>
<keyword evidence="2" id="KW-1185">Reference proteome</keyword>
<organism evidence="1 2">
    <name type="scientific">Meripilus lineatus</name>
    <dbReference type="NCBI Taxonomy" id="2056292"/>
    <lineage>
        <taxon>Eukaryota</taxon>
        <taxon>Fungi</taxon>
        <taxon>Dikarya</taxon>
        <taxon>Basidiomycota</taxon>
        <taxon>Agaricomycotina</taxon>
        <taxon>Agaricomycetes</taxon>
        <taxon>Polyporales</taxon>
        <taxon>Meripilaceae</taxon>
        <taxon>Meripilus</taxon>
    </lineage>
</organism>
<comment type="caution">
    <text evidence="1">The sequence shown here is derived from an EMBL/GenBank/DDBJ whole genome shotgun (WGS) entry which is preliminary data.</text>
</comment>
<dbReference type="Proteomes" id="UP001212997">
    <property type="component" value="Unassembled WGS sequence"/>
</dbReference>
<evidence type="ECO:0000313" key="1">
    <source>
        <dbReference type="EMBL" id="KAJ3483263.1"/>
    </source>
</evidence>
<reference evidence="1" key="1">
    <citation type="submission" date="2022-07" db="EMBL/GenBank/DDBJ databases">
        <title>Genome Sequence of Physisporinus lineatus.</title>
        <authorList>
            <person name="Buettner E."/>
        </authorList>
    </citation>
    <scope>NUCLEOTIDE SEQUENCE</scope>
    <source>
        <strain evidence="1">VT162</strain>
    </source>
</reference>
<accession>A0AAD5V5U3</accession>
<sequence length="127" mass="14535">MPVDSESSAFKFMSIRRDQEPTSSGVWNWDIPEPYRDTHNYVFWDKETARLTTSQHRPHPQQASCIRSHAFMHDPEDCTGPHSTRDTLLSRAENLPEDPVLRMFCSNSQTPPGMFNARIIGDNSAIT</sequence>
<dbReference type="AlphaFoldDB" id="A0AAD5V5U3"/>